<dbReference type="Gene3D" id="1.20.1560.10">
    <property type="entry name" value="ABC transporter type 1, transmembrane domain"/>
    <property type="match status" value="1"/>
</dbReference>
<keyword evidence="7 9" id="KW-1133">Transmembrane helix</keyword>
<evidence type="ECO:0000256" key="2">
    <source>
        <dbReference type="ARBA" id="ARBA00022448"/>
    </source>
</evidence>
<evidence type="ECO:0000313" key="12">
    <source>
        <dbReference type="EMBL" id="RRJ26800.1"/>
    </source>
</evidence>
<dbReference type="SMART" id="SM00382">
    <property type="entry name" value="AAA"/>
    <property type="match status" value="1"/>
</dbReference>
<evidence type="ECO:0000256" key="4">
    <source>
        <dbReference type="ARBA" id="ARBA00022692"/>
    </source>
</evidence>
<dbReference type="Pfam" id="PF00005">
    <property type="entry name" value="ABC_tran"/>
    <property type="match status" value="1"/>
</dbReference>
<protein>
    <submittedName>
        <fullName evidence="12">ABC transporter ATP-binding protein</fullName>
    </submittedName>
</protein>
<dbReference type="RefSeq" id="WP_128673168.1">
    <property type="nucleotide sequence ID" value="NZ_RRCO01000001.1"/>
</dbReference>
<dbReference type="EMBL" id="RRCO01000001">
    <property type="protein sequence ID" value="RRJ26800.1"/>
    <property type="molecule type" value="Genomic_DNA"/>
</dbReference>
<organism evidence="12 13">
    <name type="scientific">Lachnoanaerobaculum gingivalis</name>
    <dbReference type="NCBI Taxonomy" id="2490855"/>
    <lineage>
        <taxon>Bacteria</taxon>
        <taxon>Bacillati</taxon>
        <taxon>Bacillota</taxon>
        <taxon>Clostridia</taxon>
        <taxon>Lachnospirales</taxon>
        <taxon>Lachnospiraceae</taxon>
        <taxon>Lachnoanaerobaculum</taxon>
    </lineage>
</organism>
<dbReference type="GO" id="GO:0015421">
    <property type="term" value="F:ABC-type oligopeptide transporter activity"/>
    <property type="evidence" value="ECO:0007669"/>
    <property type="project" value="TreeGrafter"/>
</dbReference>
<dbReference type="PROSITE" id="PS50893">
    <property type="entry name" value="ABC_TRANSPORTER_2"/>
    <property type="match status" value="1"/>
</dbReference>
<feature type="transmembrane region" description="Helical" evidence="9">
    <location>
        <begin position="247"/>
        <end position="267"/>
    </location>
</feature>
<dbReference type="InterPro" id="IPR039421">
    <property type="entry name" value="Type_1_exporter"/>
</dbReference>
<accession>A0A3P3R2C4</accession>
<dbReference type="Pfam" id="PF00664">
    <property type="entry name" value="ABC_membrane"/>
    <property type="match status" value="1"/>
</dbReference>
<dbReference type="GO" id="GO:0005886">
    <property type="term" value="C:plasma membrane"/>
    <property type="evidence" value="ECO:0007669"/>
    <property type="project" value="UniProtKB-SubCell"/>
</dbReference>
<feature type="domain" description="ABC transporter" evidence="10">
    <location>
        <begin position="331"/>
        <end position="565"/>
    </location>
</feature>
<dbReference type="InterPro" id="IPR003593">
    <property type="entry name" value="AAA+_ATPase"/>
</dbReference>
<keyword evidence="6 12" id="KW-0067">ATP-binding</keyword>
<feature type="domain" description="ABC transmembrane type-1" evidence="11">
    <location>
        <begin position="17"/>
        <end position="300"/>
    </location>
</feature>
<dbReference type="SUPFAM" id="SSF90123">
    <property type="entry name" value="ABC transporter transmembrane region"/>
    <property type="match status" value="1"/>
</dbReference>
<evidence type="ECO:0000256" key="1">
    <source>
        <dbReference type="ARBA" id="ARBA00004651"/>
    </source>
</evidence>
<dbReference type="OrthoDB" id="9762778at2"/>
<keyword evidence="3" id="KW-1003">Cell membrane</keyword>
<dbReference type="GO" id="GO:0005524">
    <property type="term" value="F:ATP binding"/>
    <property type="evidence" value="ECO:0007669"/>
    <property type="project" value="UniProtKB-KW"/>
</dbReference>
<dbReference type="InterPro" id="IPR027417">
    <property type="entry name" value="P-loop_NTPase"/>
</dbReference>
<keyword evidence="4 9" id="KW-0812">Transmembrane</keyword>
<evidence type="ECO:0000259" key="10">
    <source>
        <dbReference type="PROSITE" id="PS50893"/>
    </source>
</evidence>
<dbReference type="PROSITE" id="PS50929">
    <property type="entry name" value="ABC_TM1F"/>
    <property type="match status" value="1"/>
</dbReference>
<feature type="transmembrane region" description="Helical" evidence="9">
    <location>
        <begin position="12"/>
        <end position="36"/>
    </location>
</feature>
<evidence type="ECO:0000256" key="7">
    <source>
        <dbReference type="ARBA" id="ARBA00022989"/>
    </source>
</evidence>
<proteinExistence type="predicted"/>
<keyword evidence="2" id="KW-0813">Transport</keyword>
<evidence type="ECO:0000256" key="3">
    <source>
        <dbReference type="ARBA" id="ARBA00022475"/>
    </source>
</evidence>
<dbReference type="FunFam" id="3.40.50.300:FF:000221">
    <property type="entry name" value="Multidrug ABC transporter ATP-binding protein"/>
    <property type="match status" value="1"/>
</dbReference>
<name>A0A3P3R2C4_9FIRM</name>
<dbReference type="InterPro" id="IPR036640">
    <property type="entry name" value="ABC1_TM_sf"/>
</dbReference>
<feature type="transmembrane region" description="Helical" evidence="9">
    <location>
        <begin position="157"/>
        <end position="175"/>
    </location>
</feature>
<comment type="subcellular location">
    <subcellularLocation>
        <location evidence="1">Cell membrane</location>
        <topology evidence="1">Multi-pass membrane protein</topology>
    </subcellularLocation>
</comment>
<keyword evidence="8 9" id="KW-0472">Membrane</keyword>
<feature type="transmembrane region" description="Helical" evidence="9">
    <location>
        <begin position="56"/>
        <end position="77"/>
    </location>
</feature>
<dbReference type="InterPro" id="IPR003439">
    <property type="entry name" value="ABC_transporter-like_ATP-bd"/>
</dbReference>
<evidence type="ECO:0000313" key="13">
    <source>
        <dbReference type="Proteomes" id="UP000272490"/>
    </source>
</evidence>
<evidence type="ECO:0000256" key="6">
    <source>
        <dbReference type="ARBA" id="ARBA00022840"/>
    </source>
</evidence>
<dbReference type="AlphaFoldDB" id="A0A3P3R2C4"/>
<dbReference type="PANTHER" id="PTHR43394">
    <property type="entry name" value="ATP-DEPENDENT PERMEASE MDL1, MITOCHONDRIAL"/>
    <property type="match status" value="1"/>
</dbReference>
<gene>
    <name evidence="12" type="ORF">EHV10_01940</name>
</gene>
<dbReference type="Proteomes" id="UP000272490">
    <property type="component" value="Unassembled WGS sequence"/>
</dbReference>
<keyword evidence="5" id="KW-0547">Nucleotide-binding</keyword>
<comment type="caution">
    <text evidence="12">The sequence shown here is derived from an EMBL/GenBank/DDBJ whole genome shotgun (WGS) entry which is preliminary data.</text>
</comment>
<dbReference type="SUPFAM" id="SSF52540">
    <property type="entry name" value="P-loop containing nucleoside triphosphate hydrolases"/>
    <property type="match status" value="1"/>
</dbReference>
<evidence type="ECO:0000256" key="9">
    <source>
        <dbReference type="SAM" id="Phobius"/>
    </source>
</evidence>
<evidence type="ECO:0000256" key="5">
    <source>
        <dbReference type="ARBA" id="ARBA00022741"/>
    </source>
</evidence>
<keyword evidence="13" id="KW-1185">Reference proteome</keyword>
<sequence length="572" mass="63876">MSIIKKYVRINLSQFSFSILFAILGVLASLISYIFLARIIAELISNNSDWSFYLKQLLIIVGLFLIKEISAGISTTISHTATFRSLREIRKEISEKLFEMPLGDITSVSSGTFKDIIVDKVDSMETTLSHILPEMTANIIGPMLLIVYMLILDWRLGILSLLPFIIGMGVMKSVMNKEYMKSYKESVLLGQKMNNALVEYIGGIEVIKAFNQGTSSYKKYSDVVRDNAQFYYDWMGRCMNRISVGRLLSPMGILTVIPFGMIFYKNGSIEIDTLISIVVLSFATVSNLLKALNYTDDLARISTISGEVEKVLNSKSLKQGISNQKIEHYDIEYKDVNFSYDEDKKIINHLDLKFEEGTVNALVGESGSGKSTIAKLLAGFWNVESGCIKIGDININTIPLSQLSQLISYVSQDNFLFDLSIKDNIRIANPNATDSEVEQIAIKAGCDEFIKDLPNGYDTVIGEGGGHLSGGEKQRISIARAMLKDSPIIILDEATSYIDPENEVIIQRAISKLVKGKTLIIIAHRLNTIKDVDKIFIVNKGRIEDSGTHEELLMNSEMYQSMWKASNKEGRA</sequence>
<reference evidence="12 13" key="1">
    <citation type="submission" date="2018-11" db="EMBL/GenBank/DDBJ databases">
        <title>Genome sequencing of Lachnoanaerobaculum sp. KCOM 2030 (= ChDC B114).</title>
        <authorList>
            <person name="Kook J.-K."/>
            <person name="Park S.-N."/>
            <person name="Lim Y.K."/>
        </authorList>
    </citation>
    <scope>NUCLEOTIDE SEQUENCE [LARGE SCALE GENOMIC DNA]</scope>
    <source>
        <strain evidence="12 13">KCOM 2030</strain>
    </source>
</reference>
<dbReference type="PANTHER" id="PTHR43394:SF1">
    <property type="entry name" value="ATP-BINDING CASSETTE SUB-FAMILY B MEMBER 10, MITOCHONDRIAL"/>
    <property type="match status" value="1"/>
</dbReference>
<evidence type="ECO:0000259" key="11">
    <source>
        <dbReference type="PROSITE" id="PS50929"/>
    </source>
</evidence>
<dbReference type="InterPro" id="IPR017871">
    <property type="entry name" value="ABC_transporter-like_CS"/>
</dbReference>
<dbReference type="PROSITE" id="PS00211">
    <property type="entry name" value="ABC_TRANSPORTER_1"/>
    <property type="match status" value="1"/>
</dbReference>
<dbReference type="InterPro" id="IPR011527">
    <property type="entry name" value="ABC1_TM_dom"/>
</dbReference>
<dbReference type="GO" id="GO:0016887">
    <property type="term" value="F:ATP hydrolysis activity"/>
    <property type="evidence" value="ECO:0007669"/>
    <property type="project" value="InterPro"/>
</dbReference>
<feature type="transmembrane region" description="Helical" evidence="9">
    <location>
        <begin position="131"/>
        <end position="151"/>
    </location>
</feature>
<dbReference type="Gene3D" id="3.40.50.300">
    <property type="entry name" value="P-loop containing nucleotide triphosphate hydrolases"/>
    <property type="match status" value="1"/>
</dbReference>
<evidence type="ECO:0000256" key="8">
    <source>
        <dbReference type="ARBA" id="ARBA00023136"/>
    </source>
</evidence>